<feature type="domain" description="Protein kinase" evidence="3">
    <location>
        <begin position="242"/>
        <end position="509"/>
    </location>
</feature>
<dbReference type="Gene3D" id="3.80.10.10">
    <property type="entry name" value="Ribonuclease Inhibitor"/>
    <property type="match status" value="1"/>
</dbReference>
<dbReference type="Pfam" id="PF07714">
    <property type="entry name" value="PK_Tyr_Ser-Thr"/>
    <property type="match status" value="1"/>
</dbReference>
<dbReference type="InterPro" id="IPR011009">
    <property type="entry name" value="Kinase-like_dom_sf"/>
</dbReference>
<dbReference type="InterPro" id="IPR032675">
    <property type="entry name" value="LRR_dom_sf"/>
</dbReference>
<dbReference type="AlphaFoldDB" id="A0AAV1SXJ7"/>
<dbReference type="InterPro" id="IPR020635">
    <property type="entry name" value="Tyr_kinase_cat_dom"/>
</dbReference>
<name>A0AAV1SXJ7_9ROSI</name>
<evidence type="ECO:0000259" key="3">
    <source>
        <dbReference type="PROSITE" id="PS50011"/>
    </source>
</evidence>
<dbReference type="SUPFAM" id="SSF52058">
    <property type="entry name" value="L domain-like"/>
    <property type="match status" value="1"/>
</dbReference>
<dbReference type="PANTHER" id="PTHR45631:SF68">
    <property type="entry name" value="REPEAT FAMILY PROTEIN, PUTATIVE, EXPRESSED-RELATED"/>
    <property type="match status" value="1"/>
</dbReference>
<proteinExistence type="predicted"/>
<evidence type="ECO:0000256" key="2">
    <source>
        <dbReference type="SAM" id="Phobius"/>
    </source>
</evidence>
<feature type="region of interest" description="Disordered" evidence="1">
    <location>
        <begin position="490"/>
        <end position="509"/>
    </location>
</feature>
<reference evidence="4 5" key="1">
    <citation type="submission" date="2024-01" db="EMBL/GenBank/DDBJ databases">
        <authorList>
            <person name="Waweru B."/>
        </authorList>
    </citation>
    <scope>NUCLEOTIDE SEQUENCE [LARGE SCALE GENOMIC DNA]</scope>
</reference>
<keyword evidence="5" id="KW-1185">Reference proteome</keyword>
<dbReference type="InterPro" id="IPR000719">
    <property type="entry name" value="Prot_kinase_dom"/>
</dbReference>
<dbReference type="PROSITE" id="PS50011">
    <property type="entry name" value="PROTEIN_KINASE_DOM"/>
    <property type="match status" value="1"/>
</dbReference>
<dbReference type="GO" id="GO:0005524">
    <property type="term" value="F:ATP binding"/>
    <property type="evidence" value="ECO:0007669"/>
    <property type="project" value="InterPro"/>
</dbReference>
<organism evidence="4 5">
    <name type="scientific">Dovyalis caffra</name>
    <dbReference type="NCBI Taxonomy" id="77055"/>
    <lineage>
        <taxon>Eukaryota</taxon>
        <taxon>Viridiplantae</taxon>
        <taxon>Streptophyta</taxon>
        <taxon>Embryophyta</taxon>
        <taxon>Tracheophyta</taxon>
        <taxon>Spermatophyta</taxon>
        <taxon>Magnoliopsida</taxon>
        <taxon>eudicotyledons</taxon>
        <taxon>Gunneridae</taxon>
        <taxon>Pentapetalae</taxon>
        <taxon>rosids</taxon>
        <taxon>fabids</taxon>
        <taxon>Malpighiales</taxon>
        <taxon>Salicaceae</taxon>
        <taxon>Flacourtieae</taxon>
        <taxon>Dovyalis</taxon>
    </lineage>
</organism>
<dbReference type="EMBL" id="CAWUPB010001199">
    <property type="protein sequence ID" value="CAK7357364.1"/>
    <property type="molecule type" value="Genomic_DNA"/>
</dbReference>
<gene>
    <name evidence="4" type="ORF">DCAF_LOCUS27651</name>
</gene>
<comment type="caution">
    <text evidence="4">The sequence shown here is derived from an EMBL/GenBank/DDBJ whole genome shotgun (WGS) entry which is preliminary data.</text>
</comment>
<dbReference type="InterPro" id="IPR001245">
    <property type="entry name" value="Ser-Thr/Tyr_kinase_cat_dom"/>
</dbReference>
<evidence type="ECO:0000256" key="1">
    <source>
        <dbReference type="SAM" id="MobiDB-lite"/>
    </source>
</evidence>
<accession>A0AAV1SXJ7</accession>
<dbReference type="PANTHER" id="PTHR45631">
    <property type="entry name" value="OS07G0107800 PROTEIN-RELATED"/>
    <property type="match status" value="1"/>
</dbReference>
<dbReference type="Gene3D" id="1.10.510.10">
    <property type="entry name" value="Transferase(Phosphotransferase) domain 1"/>
    <property type="match status" value="1"/>
</dbReference>
<dbReference type="Gene3D" id="3.30.200.20">
    <property type="entry name" value="Phosphorylase Kinase, domain 1"/>
    <property type="match status" value="1"/>
</dbReference>
<evidence type="ECO:0000313" key="5">
    <source>
        <dbReference type="Proteomes" id="UP001314170"/>
    </source>
</evidence>
<keyword evidence="2" id="KW-0472">Membrane</keyword>
<dbReference type="SUPFAM" id="SSF56112">
    <property type="entry name" value="Protein kinase-like (PK-like)"/>
    <property type="match status" value="1"/>
</dbReference>
<sequence length="509" mass="58722">MAGSVVEDLASLQTPSDFNTTIMKNCQKNPSLRYCNSSSIDLKEIFKFTIVASHLCNESKNLNCVHSFDKIDLRNRPSIAPLYLSYNFFWKYCPLTILSIDLSNISLKGNFPTAILNCTQTQSLDLSLNGLTGEFPIENFSPLTNLTFLNLSYNSFSESKISDSQFFKRFNASCFIHSGILPSRRNYTIKAIFLLVGFPISVILMVGCFGWLCFQRPDYLPRMLQRKHKFTPSMLRAATDRFSRRNLMVKSEGVEIYKGTLRDDTRVRIEIYRDSISREKRKEFVEECMILVELCHKNIVQVLGWCSNRRQRAIVTEWTDGETVEMWLSGSGPPWKQRLKILIGVVEGMRYMQEQWPEVGYDLRTNSVLLSDNHEPLLSRFQVGDRNSNNKKIHEFGVFLLEIITNRRSQEFDNGEAEFVEHIRTNYPENLHNVIDARMKLPENMFDQAKHGIELGLVCTDQSISKYPSLNQISHMINRVYESCLELAPQNHKRSHGDGGKGHKHVQLR</sequence>
<evidence type="ECO:0000313" key="4">
    <source>
        <dbReference type="EMBL" id="CAK7357364.1"/>
    </source>
</evidence>
<dbReference type="GO" id="GO:0004713">
    <property type="term" value="F:protein tyrosine kinase activity"/>
    <property type="evidence" value="ECO:0007669"/>
    <property type="project" value="InterPro"/>
</dbReference>
<keyword evidence="2" id="KW-1133">Transmembrane helix</keyword>
<dbReference type="Proteomes" id="UP001314170">
    <property type="component" value="Unassembled WGS sequence"/>
</dbReference>
<keyword evidence="2" id="KW-0812">Transmembrane</keyword>
<protein>
    <recommendedName>
        <fullName evidence="3">Protein kinase domain-containing protein</fullName>
    </recommendedName>
</protein>
<feature type="transmembrane region" description="Helical" evidence="2">
    <location>
        <begin position="191"/>
        <end position="214"/>
    </location>
</feature>
<dbReference type="SMART" id="SM00219">
    <property type="entry name" value="TyrKc"/>
    <property type="match status" value="1"/>
</dbReference>